<name>A0AAU9LNM5_9ASTR</name>
<evidence type="ECO:0000256" key="4">
    <source>
        <dbReference type="ARBA" id="ARBA00023065"/>
    </source>
</evidence>
<proteinExistence type="predicted"/>
<evidence type="ECO:0000256" key="1">
    <source>
        <dbReference type="ARBA" id="ARBA00004370"/>
    </source>
</evidence>
<dbReference type="InterPro" id="IPR006685">
    <property type="entry name" value="MscS_channel_2nd"/>
</dbReference>
<evidence type="ECO:0000256" key="3">
    <source>
        <dbReference type="ARBA" id="ARBA00022989"/>
    </source>
</evidence>
<dbReference type="AlphaFoldDB" id="A0AAU9LNM5"/>
<evidence type="ECO:0000313" key="10">
    <source>
        <dbReference type="Proteomes" id="UP001157418"/>
    </source>
</evidence>
<sequence length="287" mass="32277">MSLMTSKPCCPMYNFAKLYIKQNYQTEFLLLSKPCCPKSKIIGLIPCRLSNGISTTRMLKHRAYLISAVKDGKRGLRSQFVARFVSTKGGIGEIWKSSARFHFYLKVLALFVAARIFGGILYWFAVLRLDKPFSIGDIIQVGSVKGKVIRMGVISTSLLTADNTPMVVPNTIFSSEAIVNKSYADWHELVSNIYLLVDENEEIHKMVEEIIDTVKSNPNIYLEGEPPYCCPSAIKSNWVELNFGCKLKNMGEGDLLSAKQDILLQLVKIIEKHGLKLDDHMGKLNTF</sequence>
<feature type="domain" description="Mechanosensitive ion channel MscS" evidence="8">
    <location>
        <begin position="127"/>
        <end position="182"/>
    </location>
</feature>
<dbReference type="GO" id="GO:0034220">
    <property type="term" value="P:monoatomic ion transmembrane transport"/>
    <property type="evidence" value="ECO:0007669"/>
    <property type="project" value="UniProtKB-KW"/>
</dbReference>
<dbReference type="Gene3D" id="2.30.30.60">
    <property type="match status" value="1"/>
</dbReference>
<keyword evidence="4" id="KW-0406">Ion transport</keyword>
<comment type="caution">
    <text evidence="9">The sequence shown here is derived from an EMBL/GenBank/DDBJ whole genome shotgun (WGS) entry which is preliminary data.</text>
</comment>
<dbReference type="InterPro" id="IPR023408">
    <property type="entry name" value="MscS_beta-dom_sf"/>
</dbReference>
<evidence type="ECO:0000259" key="8">
    <source>
        <dbReference type="Pfam" id="PF00924"/>
    </source>
</evidence>
<evidence type="ECO:0000256" key="5">
    <source>
        <dbReference type="ARBA" id="ARBA00023136"/>
    </source>
</evidence>
<organism evidence="9 10">
    <name type="scientific">Lactuca virosa</name>
    <dbReference type="NCBI Taxonomy" id="75947"/>
    <lineage>
        <taxon>Eukaryota</taxon>
        <taxon>Viridiplantae</taxon>
        <taxon>Streptophyta</taxon>
        <taxon>Embryophyta</taxon>
        <taxon>Tracheophyta</taxon>
        <taxon>Spermatophyta</taxon>
        <taxon>Magnoliopsida</taxon>
        <taxon>eudicotyledons</taxon>
        <taxon>Gunneridae</taxon>
        <taxon>Pentapetalae</taxon>
        <taxon>asterids</taxon>
        <taxon>campanulids</taxon>
        <taxon>Asterales</taxon>
        <taxon>Asteraceae</taxon>
        <taxon>Cichorioideae</taxon>
        <taxon>Cichorieae</taxon>
        <taxon>Lactucinae</taxon>
        <taxon>Lactuca</taxon>
    </lineage>
</organism>
<evidence type="ECO:0000256" key="2">
    <source>
        <dbReference type="ARBA" id="ARBA00022692"/>
    </source>
</evidence>
<dbReference type="Pfam" id="PF00924">
    <property type="entry name" value="MS_channel_2nd"/>
    <property type="match status" value="1"/>
</dbReference>
<keyword evidence="5 7" id="KW-0472">Membrane</keyword>
<evidence type="ECO:0000256" key="6">
    <source>
        <dbReference type="ARBA" id="ARBA00023303"/>
    </source>
</evidence>
<dbReference type="PANTHER" id="PTHR30566:SF5">
    <property type="entry name" value="MECHANOSENSITIVE ION CHANNEL PROTEIN 1, MITOCHONDRIAL-RELATED"/>
    <property type="match status" value="1"/>
</dbReference>
<keyword evidence="4" id="KW-0813">Transport</keyword>
<keyword evidence="10" id="KW-1185">Reference proteome</keyword>
<evidence type="ECO:0000256" key="7">
    <source>
        <dbReference type="SAM" id="Phobius"/>
    </source>
</evidence>
<feature type="transmembrane region" description="Helical" evidence="7">
    <location>
        <begin position="103"/>
        <end position="125"/>
    </location>
</feature>
<dbReference type="PANTHER" id="PTHR30566">
    <property type="entry name" value="YNAI-RELATED MECHANOSENSITIVE ION CHANNEL"/>
    <property type="match status" value="1"/>
</dbReference>
<evidence type="ECO:0000313" key="9">
    <source>
        <dbReference type="EMBL" id="CAH1415972.1"/>
    </source>
</evidence>
<keyword evidence="3 7" id="KW-1133">Transmembrane helix</keyword>
<dbReference type="Proteomes" id="UP001157418">
    <property type="component" value="Unassembled WGS sequence"/>
</dbReference>
<dbReference type="InterPro" id="IPR010920">
    <property type="entry name" value="LSM_dom_sf"/>
</dbReference>
<keyword evidence="2 7" id="KW-0812">Transmembrane</keyword>
<gene>
    <name evidence="9" type="ORF">LVIROSA_LOCUS3778</name>
</gene>
<keyword evidence="6" id="KW-0407">Ion channel</keyword>
<protein>
    <recommendedName>
        <fullName evidence="8">Mechanosensitive ion channel MscS domain-containing protein</fullName>
    </recommendedName>
</protein>
<dbReference type="SUPFAM" id="SSF50182">
    <property type="entry name" value="Sm-like ribonucleoproteins"/>
    <property type="match status" value="1"/>
</dbReference>
<dbReference type="EMBL" id="CAKMRJ010000002">
    <property type="protein sequence ID" value="CAH1415972.1"/>
    <property type="molecule type" value="Genomic_DNA"/>
</dbReference>
<dbReference type="GO" id="GO:0016020">
    <property type="term" value="C:membrane"/>
    <property type="evidence" value="ECO:0007669"/>
    <property type="project" value="UniProtKB-SubCell"/>
</dbReference>
<comment type="subcellular location">
    <subcellularLocation>
        <location evidence="1">Membrane</location>
    </subcellularLocation>
</comment>
<accession>A0AAU9LNM5</accession>
<reference evidence="9 10" key="1">
    <citation type="submission" date="2022-01" db="EMBL/GenBank/DDBJ databases">
        <authorList>
            <person name="Xiong W."/>
            <person name="Schranz E."/>
        </authorList>
    </citation>
    <scope>NUCLEOTIDE SEQUENCE [LARGE SCALE GENOMIC DNA]</scope>
</reference>